<comment type="caution">
    <text evidence="1">The sequence shown here is derived from an EMBL/GenBank/DDBJ whole genome shotgun (WGS) entry which is preliminary data.</text>
</comment>
<dbReference type="Proteomes" id="UP001583177">
    <property type="component" value="Unassembled WGS sequence"/>
</dbReference>
<reference evidence="1 2" key="1">
    <citation type="journal article" date="2024" name="IMA Fungus">
        <title>IMA Genome - F19 : A genome assembly and annotation guide to empower mycologists, including annotated draft genome sequences of Ceratocystis pirilliformis, Diaporthe australafricana, Fusarium ophioides, Paecilomyces lecythidis, and Sporothrix stenoceras.</title>
        <authorList>
            <person name="Aylward J."/>
            <person name="Wilson A.M."/>
            <person name="Visagie C.M."/>
            <person name="Spraker J."/>
            <person name="Barnes I."/>
            <person name="Buitendag C."/>
            <person name="Ceriani C."/>
            <person name="Del Mar Angel L."/>
            <person name="du Plessis D."/>
            <person name="Fuchs T."/>
            <person name="Gasser K."/>
            <person name="Kramer D."/>
            <person name="Li W."/>
            <person name="Munsamy K."/>
            <person name="Piso A."/>
            <person name="Price J.L."/>
            <person name="Sonnekus B."/>
            <person name="Thomas C."/>
            <person name="van der Nest A."/>
            <person name="van Dijk A."/>
            <person name="van Heerden A."/>
            <person name="van Vuuren N."/>
            <person name="Yilmaz N."/>
            <person name="Duong T.A."/>
            <person name="van der Merwe N.A."/>
            <person name="Wingfield M.J."/>
            <person name="Wingfield B.D."/>
        </authorList>
    </citation>
    <scope>NUCLEOTIDE SEQUENCE [LARGE SCALE GENOMIC DNA]</scope>
    <source>
        <strain evidence="1 2">CMW 18300</strain>
    </source>
</reference>
<gene>
    <name evidence="1" type="ORF">Daus18300_005021</name>
</gene>
<evidence type="ECO:0000313" key="1">
    <source>
        <dbReference type="EMBL" id="KAL1870701.1"/>
    </source>
</evidence>
<evidence type="ECO:0000313" key="2">
    <source>
        <dbReference type="Proteomes" id="UP001583177"/>
    </source>
</evidence>
<organism evidence="1 2">
    <name type="scientific">Diaporthe australafricana</name>
    <dbReference type="NCBI Taxonomy" id="127596"/>
    <lineage>
        <taxon>Eukaryota</taxon>
        <taxon>Fungi</taxon>
        <taxon>Dikarya</taxon>
        <taxon>Ascomycota</taxon>
        <taxon>Pezizomycotina</taxon>
        <taxon>Sordariomycetes</taxon>
        <taxon>Sordariomycetidae</taxon>
        <taxon>Diaporthales</taxon>
        <taxon>Diaporthaceae</taxon>
        <taxon>Diaporthe</taxon>
    </lineage>
</organism>
<accession>A0ABR3X4Q9</accession>
<name>A0ABR3X4Q9_9PEZI</name>
<sequence>MVASNKAIITAVLEQRIKQLLADQPSPTPGAGSDEDAWAALNPFEHLARVHALLTYQIICLYDGDIRLRHVAETQIPTLNLWLRQLISSAQHAAAHGPETFISSLVTPPDQQDLMRVEITDQDDDMEHVSLTRSFLSQEDVAWYAWLFAETIRRTWLVASTVQTVYLTLQVRWAPCPGGLPFSTRKDVFDATSSFAWAARCEEHRQGTDFARRHRHRVFEERRPEDIDEFTTHLLEISYGAERMERWKFGK</sequence>
<protein>
    <submittedName>
        <fullName evidence="1">Uncharacterized protein</fullName>
    </submittedName>
</protein>
<dbReference type="EMBL" id="JAWRVE010000036">
    <property type="protein sequence ID" value="KAL1870701.1"/>
    <property type="molecule type" value="Genomic_DNA"/>
</dbReference>
<proteinExistence type="predicted"/>
<keyword evidence="2" id="KW-1185">Reference proteome</keyword>